<dbReference type="PANTHER" id="PTHR23216:SF1">
    <property type="entry name" value="NUCLEOLAR AND COILED-BODY PHOSPHOPROTEIN 1"/>
    <property type="match status" value="1"/>
</dbReference>
<proteinExistence type="predicted"/>
<feature type="compositionally biased region" description="Pro residues" evidence="1">
    <location>
        <begin position="179"/>
        <end position="192"/>
    </location>
</feature>
<feature type="compositionally biased region" description="Acidic residues" evidence="1">
    <location>
        <begin position="68"/>
        <end position="81"/>
    </location>
</feature>
<evidence type="ECO:0000313" key="4">
    <source>
        <dbReference type="Proteomes" id="UP000199069"/>
    </source>
</evidence>
<dbReference type="InterPro" id="IPR039191">
    <property type="entry name" value="Nopp140-like"/>
</dbReference>
<evidence type="ECO:0000259" key="2">
    <source>
        <dbReference type="Pfam" id="PF11976"/>
    </source>
</evidence>
<feature type="domain" description="Rad60/SUMO-like" evidence="2">
    <location>
        <begin position="679"/>
        <end position="752"/>
    </location>
</feature>
<evidence type="ECO:0000256" key="1">
    <source>
        <dbReference type="SAM" id="MobiDB-lite"/>
    </source>
</evidence>
<reference evidence="3 4" key="1">
    <citation type="submission" date="2015-07" db="EMBL/GenBank/DDBJ databases">
        <authorList>
            <person name="Cajimat M.N.B."/>
            <person name="Milazzo M.L."/>
            <person name="Fulhorst C.F."/>
        </authorList>
    </citation>
    <scope>NUCLEOTIDE SEQUENCE [LARGE SCALE GENOMIC DNA]</scope>
    <source>
        <strain evidence="3">Single colony</strain>
    </source>
</reference>
<dbReference type="PANTHER" id="PTHR23216">
    <property type="entry name" value="NUCLEOLAR AND COILED-BODY PHOSPHOPROTEIN 1"/>
    <property type="match status" value="1"/>
</dbReference>
<dbReference type="Proteomes" id="UP000199069">
    <property type="component" value="Unassembled WGS sequence"/>
</dbReference>
<organism evidence="3 4">
    <name type="scientific">Rhodotorula toruloides</name>
    <name type="common">Yeast</name>
    <name type="synonym">Rhodosporidium toruloides</name>
    <dbReference type="NCBI Taxonomy" id="5286"/>
    <lineage>
        <taxon>Eukaryota</taxon>
        <taxon>Fungi</taxon>
        <taxon>Dikarya</taxon>
        <taxon>Basidiomycota</taxon>
        <taxon>Pucciniomycotina</taxon>
        <taxon>Microbotryomycetes</taxon>
        <taxon>Sporidiobolales</taxon>
        <taxon>Sporidiobolaceae</taxon>
        <taxon>Rhodotorula</taxon>
    </lineage>
</organism>
<keyword evidence="4" id="KW-1185">Reference proteome</keyword>
<dbReference type="STRING" id="5286.A0A0K3CL61"/>
<feature type="compositionally biased region" description="Low complexity" evidence="1">
    <location>
        <begin position="107"/>
        <end position="178"/>
    </location>
</feature>
<feature type="compositionally biased region" description="Low complexity" evidence="1">
    <location>
        <begin position="264"/>
        <end position="275"/>
    </location>
</feature>
<accession>A0A0K3CL61</accession>
<protein>
    <recommendedName>
        <fullName evidence="2">Rad60/SUMO-like domain-containing protein</fullName>
    </recommendedName>
</protein>
<gene>
    <name evidence="3" type="primary">FGENESH: predicted gene_11.50</name>
    <name evidence="3" type="ORF">BN2166_0055540</name>
</gene>
<feature type="compositionally biased region" description="Low complexity" evidence="1">
    <location>
        <begin position="233"/>
        <end position="242"/>
    </location>
</feature>
<dbReference type="SUPFAM" id="SSF54236">
    <property type="entry name" value="Ubiquitin-like"/>
    <property type="match status" value="1"/>
</dbReference>
<dbReference type="CDD" id="cd17080">
    <property type="entry name" value="Ubl_SLD2_Esc2_like"/>
    <property type="match status" value="1"/>
</dbReference>
<dbReference type="GO" id="GO:0005730">
    <property type="term" value="C:nucleolus"/>
    <property type="evidence" value="ECO:0007669"/>
    <property type="project" value="InterPro"/>
</dbReference>
<dbReference type="Gene3D" id="3.10.20.90">
    <property type="entry name" value="Phosphatidylinositol 3-kinase Catalytic Subunit, Chain A, domain 1"/>
    <property type="match status" value="1"/>
</dbReference>
<dbReference type="EMBL" id="CWKI01000011">
    <property type="protein sequence ID" value="CTR09693.1"/>
    <property type="molecule type" value="Genomic_DNA"/>
</dbReference>
<feature type="compositionally biased region" description="Acidic residues" evidence="1">
    <location>
        <begin position="364"/>
        <end position="375"/>
    </location>
</feature>
<dbReference type="OMA" id="PKETHID"/>
<dbReference type="Pfam" id="PF11976">
    <property type="entry name" value="Rad60-SLD"/>
    <property type="match status" value="1"/>
</dbReference>
<feature type="compositionally biased region" description="Basic residues" evidence="1">
    <location>
        <begin position="321"/>
        <end position="332"/>
    </location>
</feature>
<dbReference type="AlphaFoldDB" id="A0A0K3CL61"/>
<feature type="compositionally biased region" description="Basic residues" evidence="1">
    <location>
        <begin position="15"/>
        <end position="24"/>
    </location>
</feature>
<sequence>MSSSSELEVVSKPRSPPKPRRSARERRVPRSIDEVAASAAPLARVTGASRRTGRASESSGLEYMGADTDGDLDMSGLDEEDLGKGGRGGVVQKAPGAATMTAEVSTKKAAPAPAAKSTVVTLPSSSSAPDLSSTRTSPPPSTSARPASFSTSLQNDRSSAAPRASTSAEPIASTSTSRPLPPSRKAPRPAPAPKKAHYSSDEADDFFVRAKPAKGKVPAKGRVPGAAAGGAVGRAPAAAAAKGRGGSATSRPSSPAKRKAVAISDSSDSDTSASSPRRGRAVSDSDSDGGDGMAGPSKSLKLPGWARSGRAGMSGADLARLKKGVGKNRKRKRLDDSDSDDGGLKAVEAIGTSKEAARMSSSESSDEDADTDDSLEIALGGGSKGKRKEKEPIKVAPAKRKSLSPPLPSPKRLAKFTDRLPDAGLKPPSLGSLRTSPRKHLYAQPPSSPRNLFDRDQTPSISSAASENEEEVETGEMLDPALAAIRSFVGTSARLGASSGTTPSPQKNGSAAPIAAAKVTIKLKMVFDPTRVVPEMAKKVYEREETFELGLNEPFSALFYALSVRRTIPRSDLILTYLRHPSSATSTSRQTQVFEFGTPASLGLHGNADVDMRGYTQDIWEKCKKADAAKRASGGDDDLELEAAAAEAAARKAKSPSMADHGKGGRDSDDEGEAGEAFPLTIRGSATQSLSLAVKPSTTIAQLIKAYCRHFRITDAARQAKMSVEFDHEQLEPTLTVQQAKEEYDLEGEETFDLKEAS</sequence>
<evidence type="ECO:0000313" key="3">
    <source>
        <dbReference type="EMBL" id="CTR09693.1"/>
    </source>
</evidence>
<name>A0A0K3CL61_RHOTO</name>
<dbReference type="InterPro" id="IPR029071">
    <property type="entry name" value="Ubiquitin-like_domsf"/>
</dbReference>
<feature type="region of interest" description="Disordered" evidence="1">
    <location>
        <begin position="1"/>
        <end position="473"/>
    </location>
</feature>
<feature type="region of interest" description="Disordered" evidence="1">
    <location>
        <begin position="650"/>
        <end position="674"/>
    </location>
</feature>
<dbReference type="InterPro" id="IPR022617">
    <property type="entry name" value="Rad60/SUMO-like_dom"/>
</dbReference>